<dbReference type="SUPFAM" id="SSF82714">
    <property type="entry name" value="Multidrug efflux transporter AcrB TolC docking domain, DN and DC subdomains"/>
    <property type="match status" value="2"/>
</dbReference>
<keyword evidence="6 9" id="KW-0812">Transmembrane</keyword>
<comment type="subcellular location">
    <subcellularLocation>
        <location evidence="1 9">Cell inner membrane</location>
        <topology evidence="1 9">Multi-pass membrane protein</topology>
    </subcellularLocation>
</comment>
<feature type="transmembrane region" description="Helical" evidence="9">
    <location>
        <begin position="904"/>
        <end position="924"/>
    </location>
</feature>
<evidence type="ECO:0000256" key="7">
    <source>
        <dbReference type="ARBA" id="ARBA00022989"/>
    </source>
</evidence>
<name>A0ABV3Z9Q2_9PROT</name>
<evidence type="ECO:0000256" key="6">
    <source>
        <dbReference type="ARBA" id="ARBA00022692"/>
    </source>
</evidence>
<feature type="transmembrane region" description="Helical" evidence="9">
    <location>
        <begin position="978"/>
        <end position="995"/>
    </location>
</feature>
<dbReference type="InterPro" id="IPR027463">
    <property type="entry name" value="AcrB_DN_DC_subdom"/>
</dbReference>
<evidence type="ECO:0000256" key="2">
    <source>
        <dbReference type="ARBA" id="ARBA00010942"/>
    </source>
</evidence>
<dbReference type="PRINTS" id="PR00702">
    <property type="entry name" value="ACRIFLAVINRP"/>
</dbReference>
<dbReference type="PANTHER" id="PTHR32063">
    <property type="match status" value="1"/>
</dbReference>
<feature type="transmembrane region" description="Helical" evidence="9">
    <location>
        <begin position="470"/>
        <end position="497"/>
    </location>
</feature>
<dbReference type="NCBIfam" id="NF000282">
    <property type="entry name" value="RND_permease_1"/>
    <property type="match status" value="1"/>
</dbReference>
<keyword evidence="8 9" id="KW-0472">Membrane</keyword>
<dbReference type="InterPro" id="IPR001036">
    <property type="entry name" value="Acrflvin-R"/>
</dbReference>
<dbReference type="SUPFAM" id="SSF82693">
    <property type="entry name" value="Multidrug efflux transporter AcrB pore domain, PN1, PN2, PC1 and PC2 subdomains"/>
    <property type="match status" value="4"/>
</dbReference>
<dbReference type="Proteomes" id="UP001560685">
    <property type="component" value="Unassembled WGS sequence"/>
</dbReference>
<dbReference type="Gene3D" id="3.30.2090.10">
    <property type="entry name" value="Multidrug efflux transporter AcrB TolC docking domain, DN and DC subdomains"/>
    <property type="match status" value="2"/>
</dbReference>
<feature type="transmembrane region" description="Helical" evidence="9">
    <location>
        <begin position="547"/>
        <end position="565"/>
    </location>
</feature>
<keyword evidence="4" id="KW-1003">Cell membrane</keyword>
<proteinExistence type="inferred from homology"/>
<feature type="transmembrane region" description="Helical" evidence="9">
    <location>
        <begin position="434"/>
        <end position="458"/>
    </location>
</feature>
<dbReference type="Gene3D" id="3.30.70.1440">
    <property type="entry name" value="Multidrug efflux transporter AcrB pore domain"/>
    <property type="match status" value="1"/>
</dbReference>
<feature type="transmembrane region" description="Helical" evidence="9">
    <location>
        <begin position="366"/>
        <end position="388"/>
    </location>
</feature>
<evidence type="ECO:0000256" key="9">
    <source>
        <dbReference type="RuleBase" id="RU364070"/>
    </source>
</evidence>
<keyword evidence="3 9" id="KW-0813">Transport</keyword>
<evidence type="ECO:0000313" key="11">
    <source>
        <dbReference type="Proteomes" id="UP001560685"/>
    </source>
</evidence>
<dbReference type="PANTHER" id="PTHR32063:SF13">
    <property type="entry name" value="MULTIDRUG EFFLUX PUMP SUBUNIT ACRB-RELATED"/>
    <property type="match status" value="1"/>
</dbReference>
<keyword evidence="11" id="KW-1185">Reference proteome</keyword>
<evidence type="ECO:0000256" key="3">
    <source>
        <dbReference type="ARBA" id="ARBA00022448"/>
    </source>
</evidence>
<feature type="transmembrane region" description="Helical" evidence="9">
    <location>
        <begin position="340"/>
        <end position="359"/>
    </location>
</feature>
<dbReference type="EMBL" id="JBEHZE010000002">
    <property type="protein sequence ID" value="MEX6634754.1"/>
    <property type="molecule type" value="Genomic_DNA"/>
</dbReference>
<accession>A0ABV3Z9Q2</accession>
<keyword evidence="7 9" id="KW-1133">Transmembrane helix</keyword>
<keyword evidence="5 9" id="KW-0997">Cell inner membrane</keyword>
<feature type="transmembrane region" description="Helical" evidence="9">
    <location>
        <begin position="394"/>
        <end position="413"/>
    </location>
</feature>
<dbReference type="Gene3D" id="3.30.70.1430">
    <property type="entry name" value="Multidrug efflux transporter AcrB pore domain"/>
    <property type="match status" value="2"/>
</dbReference>
<gene>
    <name evidence="10" type="ORF">ABFZ84_14480</name>
</gene>
<comment type="similarity">
    <text evidence="2 9">Belongs to the resistance-nodulation-cell division (RND) (TC 2.A.6) family.</text>
</comment>
<organism evidence="10 11">
    <name type="scientific">Hyphococcus lacteus</name>
    <dbReference type="NCBI Taxonomy" id="3143536"/>
    <lineage>
        <taxon>Bacteria</taxon>
        <taxon>Pseudomonadati</taxon>
        <taxon>Pseudomonadota</taxon>
        <taxon>Alphaproteobacteria</taxon>
        <taxon>Parvularculales</taxon>
        <taxon>Parvularculaceae</taxon>
        <taxon>Hyphococcus</taxon>
    </lineage>
</organism>
<dbReference type="SUPFAM" id="SSF82866">
    <property type="entry name" value="Multidrug efflux transporter AcrB transmembrane domain"/>
    <property type="match status" value="2"/>
</dbReference>
<comment type="caution">
    <text evidence="9">Lacks conserved residue(s) required for the propagation of feature annotation.</text>
</comment>
<dbReference type="Gene3D" id="3.30.70.1320">
    <property type="entry name" value="Multidrug efflux transporter AcrB pore domain like"/>
    <property type="match status" value="1"/>
</dbReference>
<protein>
    <recommendedName>
        <fullName evidence="9">Efflux pump membrane transporter</fullName>
    </recommendedName>
</protein>
<dbReference type="RefSeq" id="WP_369314794.1">
    <property type="nucleotide sequence ID" value="NZ_JBEHZE010000002.1"/>
</dbReference>
<reference evidence="10 11" key="1">
    <citation type="submission" date="2024-05" db="EMBL/GenBank/DDBJ databases">
        <title>Three bacterial strains, DH-69, EH-24, and ECK-19 isolated from coastal sediments.</title>
        <authorList>
            <person name="Ye Y.-Q."/>
            <person name="Du Z.-J."/>
        </authorList>
    </citation>
    <scope>NUCLEOTIDE SEQUENCE [LARGE SCALE GENOMIC DNA]</scope>
    <source>
        <strain evidence="10 11">ECK-19</strain>
    </source>
</reference>
<dbReference type="NCBIfam" id="TIGR00915">
    <property type="entry name" value="2A0602"/>
    <property type="match status" value="1"/>
</dbReference>
<dbReference type="Gene3D" id="1.20.1640.10">
    <property type="entry name" value="Multidrug efflux transporter AcrB transmembrane domain"/>
    <property type="match status" value="2"/>
</dbReference>
<evidence type="ECO:0000256" key="4">
    <source>
        <dbReference type="ARBA" id="ARBA00022475"/>
    </source>
</evidence>
<dbReference type="Pfam" id="PF00873">
    <property type="entry name" value="ACR_tran"/>
    <property type="match status" value="1"/>
</dbReference>
<feature type="transmembrane region" description="Helical" evidence="9">
    <location>
        <begin position="1007"/>
        <end position="1033"/>
    </location>
</feature>
<evidence type="ECO:0000256" key="8">
    <source>
        <dbReference type="ARBA" id="ARBA00023136"/>
    </source>
</evidence>
<comment type="caution">
    <text evidence="10">The sequence shown here is derived from an EMBL/GenBank/DDBJ whole genome shotgun (WGS) entry which is preliminary data.</text>
</comment>
<evidence type="ECO:0000313" key="10">
    <source>
        <dbReference type="EMBL" id="MEX6634754.1"/>
    </source>
</evidence>
<sequence>MANFFISRPIFAVVLAIIAMLAGAISLLNMPVEQYPDIAPPAVTLTATYPGASAKAVEDAVTQVIEQQMKGIDNLRYISASSSSDGAMSMTLTFESGTDPDIAQVQVQNKLALATPLLPAEVQRQGVVVNKAQTGFLMIVALSSEDDSYTQTDLADYIASNMQDPLSRVPGVGAIQLFASQYAMRIWLDPFQLANYGLSPNDVVAAVRAQNTQVTGGEIGGGPVVTGQQLNATITIQSLMQTPDEFRQIALRTLEDGSQVTVGDVAKVEMGSADYIRFGEFNERPAAGLAVQLATGANALATAKAVNERVDELSKSLPPNVNVESPYDTTPFVKESIKEVVKTLIEAAIFVSIIMFLFLQNIRATAIVMITVPVVLLGTMAILLALGFSINTLSMLAMVLAIGLLVDDAIVVIENVDRIMEEEKLPAKEATLKAMGEISGALVGIGAVLSAVFVPMAFFGGTAGVIYREFSVTIVSAMILSVLTAIVLTPALCAVLLKPVNKDILAQPGTFKYALATPLRLFNKVFNTGAAKHLSGTKSVINRAPRFVLLFVALSTVTAFAFTRLQGAFLPNEDQGIMMVQTQLPAGATFERTMAVNDQLEDFLREQEKDTVESYFTLAGMSFSSVGQNVGLGFINLKDWDERKGKDANVQAIIQRAMGAFQGIRDGQVFAFSPPAVPGLGQADGFDLYLQDRGGLGHDALIDARNQILGMAAQNPLLVGVRPNGLNDVPQLKIDIDQKKAQAMGLSLEAINSTIATAMGGVYVNDFLDRGRIKRVYVAAGSEYRKSPEDLNLWRIPNASGELVPFSAFADVSWEMGSPKLERYNGVSSVQILGAAAPGVSSGQAMTEIEKIAAALPDGFEIEWTGASAEERESGSKTPMLYALSILVVFLCLAALYESWSIPISVLLIVPLGVMGATFTALANGLANDIFFQVGLLTTVGLSAKNAILIVEFAHILEERGKTAVEAAIEAARTRLRPILMTSFAFGLGVTPLALSSGAGAAGRNAIGASVLGGMLAASLLGLFFTPMFYVLVRRLFGRTKPTHSNSVEPQEAV</sequence>
<evidence type="ECO:0000256" key="5">
    <source>
        <dbReference type="ARBA" id="ARBA00022519"/>
    </source>
</evidence>
<evidence type="ECO:0000256" key="1">
    <source>
        <dbReference type="ARBA" id="ARBA00004429"/>
    </source>
</evidence>
<dbReference type="InterPro" id="IPR004764">
    <property type="entry name" value="MdtF-like"/>
</dbReference>
<feature type="transmembrane region" description="Helical" evidence="9">
    <location>
        <begin position="880"/>
        <end position="897"/>
    </location>
</feature>
<feature type="transmembrane region" description="Helical" evidence="9">
    <location>
        <begin position="930"/>
        <end position="957"/>
    </location>
</feature>